<dbReference type="InterPro" id="IPR001669">
    <property type="entry name" value="Arg_repress"/>
</dbReference>
<dbReference type="Pfam" id="PF02863">
    <property type="entry name" value="Arg_repressor_C"/>
    <property type="match status" value="1"/>
</dbReference>
<keyword evidence="7" id="KW-0055">Arginine biosynthesis</keyword>
<feature type="domain" description="Arginine repressor C-terminal" evidence="9">
    <location>
        <begin position="80"/>
        <end position="146"/>
    </location>
</feature>
<comment type="pathway">
    <text evidence="7">Amino-acid biosynthesis; L-arginine biosynthesis [regulation].</text>
</comment>
<sequence>MKITRHAKILDIIRLKDIETQEELVEELRACGIDVTQATVSRDIKELKLIKVLSKDGRYKYSSINYMGKFLPDKIVNILSQTITTVENVKNLIIIKTISGSAKAAAEAADSSIFHGILGTVAGNNTVFMIAIDEETAMNVTGKIKKMIYRHKD</sequence>
<dbReference type="Gene3D" id="1.10.10.10">
    <property type="entry name" value="Winged helix-like DNA-binding domain superfamily/Winged helix DNA-binding domain"/>
    <property type="match status" value="1"/>
</dbReference>
<evidence type="ECO:0000256" key="4">
    <source>
        <dbReference type="ARBA" id="ARBA00023015"/>
    </source>
</evidence>
<evidence type="ECO:0000259" key="9">
    <source>
        <dbReference type="Pfam" id="PF02863"/>
    </source>
</evidence>
<evidence type="ECO:0000256" key="3">
    <source>
        <dbReference type="ARBA" id="ARBA00022490"/>
    </source>
</evidence>
<dbReference type="SUPFAM" id="SSF46785">
    <property type="entry name" value="Winged helix' DNA-binding domain"/>
    <property type="match status" value="1"/>
</dbReference>
<feature type="domain" description="Arginine repressor DNA-binding" evidence="8">
    <location>
        <begin position="2"/>
        <end position="63"/>
    </location>
</feature>
<evidence type="ECO:0000313" key="11">
    <source>
        <dbReference type="Proteomes" id="UP001564657"/>
    </source>
</evidence>
<keyword evidence="6 7" id="KW-0804">Transcription</keyword>
<keyword evidence="5 7" id="KW-0238">DNA-binding</keyword>
<keyword evidence="7" id="KW-0028">Amino-acid biosynthesis</keyword>
<dbReference type="InterPro" id="IPR020899">
    <property type="entry name" value="Arg_repress_C"/>
</dbReference>
<dbReference type="EMBL" id="JBGEWD010000001">
    <property type="protein sequence ID" value="MEY7998841.1"/>
    <property type="molecule type" value="Genomic_DNA"/>
</dbReference>
<comment type="subcellular location">
    <subcellularLocation>
        <location evidence="1 7">Cytoplasm</location>
    </subcellularLocation>
</comment>
<comment type="caution">
    <text evidence="10">The sequence shown here is derived from an EMBL/GenBank/DDBJ whole genome shotgun (WGS) entry which is preliminary data.</text>
</comment>
<comment type="similarity">
    <text evidence="2 7">Belongs to the ArgR family.</text>
</comment>
<dbReference type="HAMAP" id="MF_00173">
    <property type="entry name" value="Arg_repressor"/>
    <property type="match status" value="1"/>
</dbReference>
<keyword evidence="3 7" id="KW-0963">Cytoplasm</keyword>
<reference evidence="10 11" key="1">
    <citation type="submission" date="2024-08" db="EMBL/GenBank/DDBJ databases">
        <title>Clostridium lapicellarii sp. nov., and Clostridium renhuaiense sp. nov., two species isolated from the mud in a fermentation cellar used for producing sauce-flavour Chinese liquors.</title>
        <authorList>
            <person name="Yang F."/>
            <person name="Wang H."/>
            <person name="Chen L.Q."/>
            <person name="Zhou N."/>
            <person name="Lu J.J."/>
            <person name="Pu X.X."/>
            <person name="Wan B."/>
            <person name="Wang L."/>
            <person name="Liu S.J."/>
        </authorList>
    </citation>
    <scope>NUCLEOTIDE SEQUENCE [LARGE SCALE GENOMIC DNA]</scope>
    <source>
        <strain evidence="10 11">MT-5</strain>
    </source>
</reference>
<keyword evidence="11" id="KW-1185">Reference proteome</keyword>
<gene>
    <name evidence="7" type="primary">argR</name>
    <name evidence="10" type="ORF">AB8U03_01290</name>
</gene>
<dbReference type="InterPro" id="IPR020900">
    <property type="entry name" value="Arg_repress_DNA-bd"/>
</dbReference>
<evidence type="ECO:0000256" key="1">
    <source>
        <dbReference type="ARBA" id="ARBA00004496"/>
    </source>
</evidence>
<accession>A0ABV4BM37</accession>
<dbReference type="PRINTS" id="PR01467">
    <property type="entry name" value="ARGREPRESSOR"/>
</dbReference>
<dbReference type="Pfam" id="PF01316">
    <property type="entry name" value="Arg_repressor"/>
    <property type="match status" value="1"/>
</dbReference>
<dbReference type="Gene3D" id="3.30.1360.40">
    <property type="match status" value="1"/>
</dbReference>
<keyword evidence="7" id="KW-0678">Repressor</keyword>
<evidence type="ECO:0000256" key="6">
    <source>
        <dbReference type="ARBA" id="ARBA00023163"/>
    </source>
</evidence>
<proteinExistence type="inferred from homology"/>
<evidence type="ECO:0000259" key="8">
    <source>
        <dbReference type="Pfam" id="PF01316"/>
    </source>
</evidence>
<dbReference type="InterPro" id="IPR036251">
    <property type="entry name" value="Arg_repress_C_sf"/>
</dbReference>
<dbReference type="Proteomes" id="UP001564657">
    <property type="component" value="Unassembled WGS sequence"/>
</dbReference>
<name>A0ABV4BM37_9CLOT</name>
<dbReference type="SUPFAM" id="SSF55252">
    <property type="entry name" value="C-terminal domain of arginine repressor"/>
    <property type="match status" value="1"/>
</dbReference>
<dbReference type="NCBIfam" id="NF001680">
    <property type="entry name" value="PRK00441.1"/>
    <property type="match status" value="1"/>
</dbReference>
<dbReference type="RefSeq" id="WP_369703012.1">
    <property type="nucleotide sequence ID" value="NZ_JBGEWD010000001.1"/>
</dbReference>
<keyword evidence="4 7" id="KW-0805">Transcription regulation</keyword>
<organism evidence="10 11">
    <name type="scientific">Clostridium moutaii</name>
    <dbReference type="NCBI Taxonomy" id="3240932"/>
    <lineage>
        <taxon>Bacteria</taxon>
        <taxon>Bacillati</taxon>
        <taxon>Bacillota</taxon>
        <taxon>Clostridia</taxon>
        <taxon>Eubacteriales</taxon>
        <taxon>Clostridiaceae</taxon>
        <taxon>Clostridium</taxon>
    </lineage>
</organism>
<protein>
    <recommendedName>
        <fullName evidence="7">Arginine repressor</fullName>
    </recommendedName>
</protein>
<dbReference type="InterPro" id="IPR036390">
    <property type="entry name" value="WH_DNA-bd_sf"/>
</dbReference>
<dbReference type="PANTHER" id="PTHR34471:SF1">
    <property type="entry name" value="ARGININE REPRESSOR"/>
    <property type="match status" value="1"/>
</dbReference>
<dbReference type="PANTHER" id="PTHR34471">
    <property type="entry name" value="ARGININE REPRESSOR"/>
    <property type="match status" value="1"/>
</dbReference>
<comment type="function">
    <text evidence="7">Regulates arginine biosynthesis genes.</text>
</comment>
<dbReference type="InterPro" id="IPR036388">
    <property type="entry name" value="WH-like_DNA-bd_sf"/>
</dbReference>
<evidence type="ECO:0000256" key="7">
    <source>
        <dbReference type="HAMAP-Rule" id="MF_00173"/>
    </source>
</evidence>
<evidence type="ECO:0000256" key="2">
    <source>
        <dbReference type="ARBA" id="ARBA00008316"/>
    </source>
</evidence>
<evidence type="ECO:0000256" key="5">
    <source>
        <dbReference type="ARBA" id="ARBA00023125"/>
    </source>
</evidence>
<evidence type="ECO:0000313" key="10">
    <source>
        <dbReference type="EMBL" id="MEY7998841.1"/>
    </source>
</evidence>